<organism evidence="15 16">
    <name type="scientific">Aerococcus suis</name>
    <dbReference type="NCBI Taxonomy" id="371602"/>
    <lineage>
        <taxon>Bacteria</taxon>
        <taxon>Bacillati</taxon>
        <taxon>Bacillota</taxon>
        <taxon>Bacilli</taxon>
        <taxon>Lactobacillales</taxon>
        <taxon>Aerococcaceae</taxon>
        <taxon>Aerococcus</taxon>
    </lineage>
</organism>
<evidence type="ECO:0000256" key="1">
    <source>
        <dbReference type="ARBA" id="ARBA00004496"/>
    </source>
</evidence>
<dbReference type="InterPro" id="IPR029028">
    <property type="entry name" value="Alpha/beta_knot_MTases"/>
</dbReference>
<dbReference type="Pfam" id="PF04452">
    <property type="entry name" value="Methyltrans_RNA"/>
    <property type="match status" value="1"/>
</dbReference>
<evidence type="ECO:0000259" key="13">
    <source>
        <dbReference type="Pfam" id="PF04452"/>
    </source>
</evidence>
<evidence type="ECO:0000256" key="2">
    <source>
        <dbReference type="ARBA" id="ARBA00005528"/>
    </source>
</evidence>
<evidence type="ECO:0000259" key="14">
    <source>
        <dbReference type="Pfam" id="PF20260"/>
    </source>
</evidence>
<dbReference type="Gene3D" id="2.40.240.20">
    <property type="entry name" value="Hypothetical PUA domain-like, domain 1"/>
    <property type="match status" value="1"/>
</dbReference>
<evidence type="ECO:0000256" key="9">
    <source>
        <dbReference type="ARBA" id="ARBA00022691"/>
    </source>
</evidence>
<evidence type="ECO:0000256" key="3">
    <source>
        <dbReference type="ARBA" id="ARBA00012328"/>
    </source>
</evidence>
<dbReference type="EC" id="2.1.1.193" evidence="3 12"/>
<evidence type="ECO:0000256" key="4">
    <source>
        <dbReference type="ARBA" id="ARBA00013673"/>
    </source>
</evidence>
<reference evidence="16" key="1">
    <citation type="submission" date="2017-04" db="EMBL/GenBank/DDBJ databases">
        <authorList>
            <person name="Varghese N."/>
            <person name="Submissions S."/>
        </authorList>
    </citation>
    <scope>NUCLEOTIDE SEQUENCE [LARGE SCALE GENOMIC DNA]</scope>
    <source>
        <strain evidence="16">DSM 21500</strain>
    </source>
</reference>
<keyword evidence="7 12" id="KW-0489">Methyltransferase</keyword>
<dbReference type="SUPFAM" id="SSF88697">
    <property type="entry name" value="PUA domain-like"/>
    <property type="match status" value="1"/>
</dbReference>
<accession>A0A1W1YCK3</accession>
<keyword evidence="9 12" id="KW-0949">S-adenosyl-L-methionine</keyword>
<dbReference type="InterPro" id="IPR046886">
    <property type="entry name" value="RsmE_MTase_dom"/>
</dbReference>
<dbReference type="RefSeq" id="WP_084098321.1">
    <property type="nucleotide sequence ID" value="NZ_FWXK01000002.1"/>
</dbReference>
<dbReference type="Pfam" id="PF20260">
    <property type="entry name" value="PUA_4"/>
    <property type="match status" value="1"/>
</dbReference>
<dbReference type="GO" id="GO:0005737">
    <property type="term" value="C:cytoplasm"/>
    <property type="evidence" value="ECO:0007669"/>
    <property type="project" value="UniProtKB-SubCell"/>
</dbReference>
<dbReference type="InterPro" id="IPR006700">
    <property type="entry name" value="RsmE"/>
</dbReference>
<evidence type="ECO:0000256" key="11">
    <source>
        <dbReference type="ARBA" id="ARBA00047944"/>
    </source>
</evidence>
<keyword evidence="8 12" id="KW-0808">Transferase</keyword>
<feature type="domain" description="Ribosomal RNA small subunit methyltransferase E PUA-like" evidence="14">
    <location>
        <begin position="19"/>
        <end position="65"/>
    </location>
</feature>
<dbReference type="OrthoDB" id="9815641at2"/>
<dbReference type="Gene3D" id="3.40.1280.10">
    <property type="match status" value="1"/>
</dbReference>
<comment type="function">
    <text evidence="10 12">Specifically methylates the N3 position of the uracil ring of uridine 1498 (m3U1498) in 16S rRNA. Acts on the fully assembled 30S ribosomal subunit.</text>
</comment>
<dbReference type="PIRSF" id="PIRSF015601">
    <property type="entry name" value="MTase_slr0722"/>
    <property type="match status" value="1"/>
</dbReference>
<sequence length="251" mass="27890">MQRYFIDNPITDETTEVTLTGNDHHHISRVMRMTPNQKIYIVGSNHQAAILQITAISEEEVIGEIVDLVTTDVELPVEVILYIGLPKGDKLELIAQKATELGVTAIVPVTTKHAITKWDNKKATKKIARLQKICQAAAEQSHRTVVPYVYDLHSLKDVVERVDDHEHFVVAYEETAKSGENKLLKNMLMEIDMGDSIGAFFGPEGGIHPEEVNQLLNAGDHVKTCSLGPRILRAETAPLYLLSAISYATEL</sequence>
<comment type="subcellular location">
    <subcellularLocation>
        <location evidence="1 12">Cytoplasm</location>
    </subcellularLocation>
</comment>
<dbReference type="InterPro" id="IPR029026">
    <property type="entry name" value="tRNA_m1G_MTases_N"/>
</dbReference>
<evidence type="ECO:0000313" key="15">
    <source>
        <dbReference type="EMBL" id="SMC33885.1"/>
    </source>
</evidence>
<gene>
    <name evidence="15" type="ORF">SAMN04487984_0571</name>
</gene>
<evidence type="ECO:0000313" key="16">
    <source>
        <dbReference type="Proteomes" id="UP000243884"/>
    </source>
</evidence>
<dbReference type="GO" id="GO:0070475">
    <property type="term" value="P:rRNA base methylation"/>
    <property type="evidence" value="ECO:0007669"/>
    <property type="project" value="TreeGrafter"/>
</dbReference>
<evidence type="ECO:0000256" key="5">
    <source>
        <dbReference type="ARBA" id="ARBA00022490"/>
    </source>
</evidence>
<evidence type="ECO:0000256" key="8">
    <source>
        <dbReference type="ARBA" id="ARBA00022679"/>
    </source>
</evidence>
<dbReference type="Proteomes" id="UP000243884">
    <property type="component" value="Unassembled WGS sequence"/>
</dbReference>
<evidence type="ECO:0000256" key="10">
    <source>
        <dbReference type="ARBA" id="ARBA00025699"/>
    </source>
</evidence>
<comment type="similarity">
    <text evidence="2 12">Belongs to the RNA methyltransferase RsmE family.</text>
</comment>
<dbReference type="AlphaFoldDB" id="A0A1W1YCK3"/>
<dbReference type="PANTHER" id="PTHR30027">
    <property type="entry name" value="RIBOSOMAL RNA SMALL SUBUNIT METHYLTRANSFERASE E"/>
    <property type="match status" value="1"/>
</dbReference>
<dbReference type="NCBIfam" id="TIGR00046">
    <property type="entry name" value="RsmE family RNA methyltransferase"/>
    <property type="match status" value="1"/>
</dbReference>
<evidence type="ECO:0000256" key="12">
    <source>
        <dbReference type="PIRNR" id="PIRNR015601"/>
    </source>
</evidence>
<proteinExistence type="inferred from homology"/>
<dbReference type="STRING" id="371602.SAMN04487984_0571"/>
<feature type="domain" description="Ribosomal RNA small subunit methyltransferase E methyltransferase" evidence="13">
    <location>
        <begin position="74"/>
        <end position="246"/>
    </location>
</feature>
<dbReference type="EMBL" id="FWXK01000002">
    <property type="protein sequence ID" value="SMC33885.1"/>
    <property type="molecule type" value="Genomic_DNA"/>
</dbReference>
<dbReference type="NCBIfam" id="NF008691">
    <property type="entry name" value="PRK11713.1-4"/>
    <property type="match status" value="1"/>
</dbReference>
<dbReference type="InterPro" id="IPR015947">
    <property type="entry name" value="PUA-like_sf"/>
</dbReference>
<dbReference type="PANTHER" id="PTHR30027:SF3">
    <property type="entry name" value="16S RRNA (URACIL(1498)-N(3))-METHYLTRANSFERASE"/>
    <property type="match status" value="1"/>
</dbReference>
<protein>
    <recommendedName>
        <fullName evidence="4 12">Ribosomal RNA small subunit methyltransferase E</fullName>
        <ecNumber evidence="3 12">2.1.1.193</ecNumber>
    </recommendedName>
</protein>
<dbReference type="InterPro" id="IPR046887">
    <property type="entry name" value="RsmE_PUA-like"/>
</dbReference>
<dbReference type="GO" id="GO:0070042">
    <property type="term" value="F:rRNA (uridine-N3-)-methyltransferase activity"/>
    <property type="evidence" value="ECO:0007669"/>
    <property type="project" value="TreeGrafter"/>
</dbReference>
<name>A0A1W1YCK3_9LACT</name>
<keyword evidence="6 12" id="KW-0698">rRNA processing</keyword>
<comment type="catalytic activity">
    <reaction evidence="11 12">
        <text>uridine(1498) in 16S rRNA + S-adenosyl-L-methionine = N(3)-methyluridine(1498) in 16S rRNA + S-adenosyl-L-homocysteine + H(+)</text>
        <dbReference type="Rhea" id="RHEA:42920"/>
        <dbReference type="Rhea" id="RHEA-COMP:10283"/>
        <dbReference type="Rhea" id="RHEA-COMP:10284"/>
        <dbReference type="ChEBI" id="CHEBI:15378"/>
        <dbReference type="ChEBI" id="CHEBI:57856"/>
        <dbReference type="ChEBI" id="CHEBI:59789"/>
        <dbReference type="ChEBI" id="CHEBI:65315"/>
        <dbReference type="ChEBI" id="CHEBI:74502"/>
        <dbReference type="EC" id="2.1.1.193"/>
    </reaction>
</comment>
<evidence type="ECO:0000256" key="6">
    <source>
        <dbReference type="ARBA" id="ARBA00022552"/>
    </source>
</evidence>
<keyword evidence="5 12" id="KW-0963">Cytoplasm</keyword>
<dbReference type="CDD" id="cd18084">
    <property type="entry name" value="RsmE-like"/>
    <property type="match status" value="1"/>
</dbReference>
<dbReference type="SUPFAM" id="SSF75217">
    <property type="entry name" value="alpha/beta knot"/>
    <property type="match status" value="1"/>
</dbReference>
<keyword evidence="16" id="KW-1185">Reference proteome</keyword>
<evidence type="ECO:0000256" key="7">
    <source>
        <dbReference type="ARBA" id="ARBA00022603"/>
    </source>
</evidence>